<evidence type="ECO:0000259" key="2">
    <source>
        <dbReference type="Pfam" id="PF01408"/>
    </source>
</evidence>
<feature type="domain" description="Gfo/Idh/MocA-like oxidoreductase C-terminal" evidence="3">
    <location>
        <begin position="136"/>
        <end position="343"/>
    </location>
</feature>
<dbReference type="Pfam" id="PF02894">
    <property type="entry name" value="GFO_IDH_MocA_C"/>
    <property type="match status" value="1"/>
</dbReference>
<evidence type="ECO:0000256" key="1">
    <source>
        <dbReference type="ARBA" id="ARBA00010928"/>
    </source>
</evidence>
<protein>
    <submittedName>
        <fullName evidence="4">Gfo/Idh/MocA family oxidoreductase</fullName>
    </submittedName>
</protein>
<dbReference type="Gene3D" id="3.30.360.10">
    <property type="entry name" value="Dihydrodipicolinate Reductase, domain 2"/>
    <property type="match status" value="1"/>
</dbReference>
<dbReference type="InterPro" id="IPR004104">
    <property type="entry name" value="Gfo/Idh/MocA-like_OxRdtase_C"/>
</dbReference>
<accession>A0ABR7F4W3</accession>
<comment type="similarity">
    <text evidence="1">Belongs to the Gfo/Idh/MocA family.</text>
</comment>
<name>A0ABR7F4W3_9FIRM</name>
<evidence type="ECO:0000259" key="3">
    <source>
        <dbReference type="Pfam" id="PF02894"/>
    </source>
</evidence>
<dbReference type="InterPro" id="IPR052515">
    <property type="entry name" value="Gfo/Idh/MocA_Oxidoreductase"/>
</dbReference>
<dbReference type="EMBL" id="JACOOZ010000009">
    <property type="protein sequence ID" value="MBC5668660.1"/>
    <property type="molecule type" value="Genomic_DNA"/>
</dbReference>
<proteinExistence type="inferred from homology"/>
<feature type="domain" description="Gfo/Idh/MocA-like oxidoreductase N-terminal" evidence="2">
    <location>
        <begin position="4"/>
        <end position="123"/>
    </location>
</feature>
<dbReference type="SUPFAM" id="SSF51735">
    <property type="entry name" value="NAD(P)-binding Rossmann-fold domains"/>
    <property type="match status" value="1"/>
</dbReference>
<dbReference type="InterPro" id="IPR000683">
    <property type="entry name" value="Gfo/Idh/MocA-like_OxRdtase_N"/>
</dbReference>
<dbReference type="InterPro" id="IPR036291">
    <property type="entry name" value="NAD(P)-bd_dom_sf"/>
</dbReference>
<reference evidence="4 5" key="1">
    <citation type="submission" date="2020-08" db="EMBL/GenBank/DDBJ databases">
        <title>Genome public.</title>
        <authorList>
            <person name="Liu C."/>
            <person name="Sun Q."/>
        </authorList>
    </citation>
    <scope>NUCLEOTIDE SEQUENCE [LARGE SCALE GENOMIC DNA]</scope>
    <source>
        <strain evidence="4 5">BX4</strain>
    </source>
</reference>
<keyword evidence="5" id="KW-1185">Reference proteome</keyword>
<sequence>MRKIKVAIIGAGQIAQTTHIPAFKSMENVEIVGVSDTYENVAGKVAKDFDIPFSCSSHLELLEKCNPDAVSVCVPNKFHYPIVMDALDRGCHVMCEKPPAISYSQAKEMADKAKSKGLILTYDFHFRHGTNVAILKDLIENGKMGQIYYTKVQWLRKAGVPGWGNFISKDMQGGGPLIDIGAHMLDIALYLLDYKKVSYVSAISSNLIGTKQSNGLMGSWNPEKYTVEDGLFGNIVFEDGTGIGIETTFALNMKEKDVRAVKVYGDELGASLFPLEIYSGSNRNYQAVNYPYISDGDLHNKALENFIDAIEGKEEVLVKAGEGAYIQMIIEALYKSAEKKEPVFL</sequence>
<dbReference type="Proteomes" id="UP000597877">
    <property type="component" value="Unassembled WGS sequence"/>
</dbReference>
<evidence type="ECO:0000313" key="4">
    <source>
        <dbReference type="EMBL" id="MBC5668660.1"/>
    </source>
</evidence>
<comment type="caution">
    <text evidence="4">The sequence shown here is derived from an EMBL/GenBank/DDBJ whole genome shotgun (WGS) entry which is preliminary data.</text>
</comment>
<gene>
    <name evidence="4" type="ORF">H8S00_11835</name>
</gene>
<dbReference type="PANTHER" id="PTHR43249:SF1">
    <property type="entry name" value="D-GLUCOSIDE 3-DEHYDROGENASE"/>
    <property type="match status" value="1"/>
</dbReference>
<dbReference type="PANTHER" id="PTHR43249">
    <property type="entry name" value="UDP-N-ACETYL-2-AMINO-2-DEOXY-D-GLUCURONATE OXIDASE"/>
    <property type="match status" value="1"/>
</dbReference>
<dbReference type="RefSeq" id="WP_021952536.1">
    <property type="nucleotide sequence ID" value="NZ_JACOOZ010000009.1"/>
</dbReference>
<organism evidence="4 5">
    <name type="scientific">Eubacterium segne</name>
    <dbReference type="NCBI Taxonomy" id="2763045"/>
    <lineage>
        <taxon>Bacteria</taxon>
        <taxon>Bacillati</taxon>
        <taxon>Bacillota</taxon>
        <taxon>Clostridia</taxon>
        <taxon>Eubacteriales</taxon>
        <taxon>Eubacteriaceae</taxon>
        <taxon>Eubacterium</taxon>
    </lineage>
</organism>
<dbReference type="SUPFAM" id="SSF55347">
    <property type="entry name" value="Glyceraldehyde-3-phosphate dehydrogenase-like, C-terminal domain"/>
    <property type="match status" value="1"/>
</dbReference>
<dbReference type="Gene3D" id="3.40.50.720">
    <property type="entry name" value="NAD(P)-binding Rossmann-like Domain"/>
    <property type="match status" value="1"/>
</dbReference>
<dbReference type="Pfam" id="PF01408">
    <property type="entry name" value="GFO_IDH_MocA"/>
    <property type="match status" value="1"/>
</dbReference>
<evidence type="ECO:0000313" key="5">
    <source>
        <dbReference type="Proteomes" id="UP000597877"/>
    </source>
</evidence>